<protein>
    <submittedName>
        <fullName evidence="8">ABC transporter ATP-binding protein</fullName>
    </submittedName>
</protein>
<feature type="domain" description="ABC transporter" evidence="7">
    <location>
        <begin position="8"/>
        <end position="238"/>
    </location>
</feature>
<evidence type="ECO:0000256" key="1">
    <source>
        <dbReference type="ARBA" id="ARBA00004202"/>
    </source>
</evidence>
<dbReference type="SMART" id="SM00382">
    <property type="entry name" value="AAA"/>
    <property type="match status" value="1"/>
</dbReference>
<evidence type="ECO:0000313" key="8">
    <source>
        <dbReference type="EMBL" id="TDK24789.1"/>
    </source>
</evidence>
<evidence type="ECO:0000256" key="5">
    <source>
        <dbReference type="ARBA" id="ARBA00022840"/>
    </source>
</evidence>
<reference evidence="8 9" key="1">
    <citation type="submission" date="2019-03" db="EMBL/GenBank/DDBJ databases">
        <title>Arthrobacter sp. nov., an bacterium isolated from biocrust in Mu Us Desert.</title>
        <authorList>
            <person name="Lixiong L."/>
        </authorList>
    </citation>
    <scope>NUCLEOTIDE SEQUENCE [LARGE SCALE GENOMIC DNA]</scope>
    <source>
        <strain evidence="8 9">SLN-3</strain>
    </source>
</reference>
<dbReference type="GO" id="GO:0005886">
    <property type="term" value="C:plasma membrane"/>
    <property type="evidence" value="ECO:0007669"/>
    <property type="project" value="UniProtKB-SubCell"/>
</dbReference>
<evidence type="ECO:0000256" key="6">
    <source>
        <dbReference type="ARBA" id="ARBA00023251"/>
    </source>
</evidence>
<dbReference type="InterPro" id="IPR050763">
    <property type="entry name" value="ABC_transporter_ATP-binding"/>
</dbReference>
<dbReference type="CDD" id="cd03230">
    <property type="entry name" value="ABC_DR_subfamily_A"/>
    <property type="match status" value="1"/>
</dbReference>
<dbReference type="InterPro" id="IPR003439">
    <property type="entry name" value="ABC_transporter-like_ATP-bd"/>
</dbReference>
<keyword evidence="4" id="KW-0547">Nucleotide-binding</keyword>
<evidence type="ECO:0000313" key="9">
    <source>
        <dbReference type="Proteomes" id="UP000295411"/>
    </source>
</evidence>
<dbReference type="PANTHER" id="PTHR42711:SF5">
    <property type="entry name" value="ABC TRANSPORTER ATP-BINDING PROTEIN NATA"/>
    <property type="match status" value="1"/>
</dbReference>
<accession>A0A4R5TUS7</accession>
<organism evidence="8 9">
    <name type="scientific">Arthrobacter crusticola</name>
    <dbReference type="NCBI Taxonomy" id="2547960"/>
    <lineage>
        <taxon>Bacteria</taxon>
        <taxon>Bacillati</taxon>
        <taxon>Actinomycetota</taxon>
        <taxon>Actinomycetes</taxon>
        <taxon>Micrococcales</taxon>
        <taxon>Micrococcaceae</taxon>
        <taxon>Arthrobacter</taxon>
    </lineage>
</organism>
<dbReference type="GO" id="GO:0016887">
    <property type="term" value="F:ATP hydrolysis activity"/>
    <property type="evidence" value="ECO:0007669"/>
    <property type="project" value="InterPro"/>
</dbReference>
<dbReference type="PANTHER" id="PTHR42711">
    <property type="entry name" value="ABC TRANSPORTER ATP-BINDING PROTEIN"/>
    <property type="match status" value="1"/>
</dbReference>
<keyword evidence="6" id="KW-0046">Antibiotic resistance</keyword>
<sequence length="310" mass="33474">MTNEFGGIVVHAAARSFGSVQAVRHIDFEAPPGEVTALIGPNGSGKTTLLLILASLLAVDSGSVRVGGIDPVADPQGVRRLVGWMPDSLGRWDSLSALEVLTTTGALYGMRPEERTARAHELLETVSLTEYTRQPARVLSRGQQQRLSLARALIHNPQVLLLDEPASGLDPGSRVDLRTLLRTLAAAGKTVVVSSHVLSELDEIADRAVFISRGESVRSQTLDEAGNQVRRYNIQAEPMSALAAELSGHGMRFEERGDSRRLEYQVMLDSTQQAAWLLRTLVLADVAVTAFAPAGGALEETYMSLDTDRR</sequence>
<keyword evidence="5 8" id="KW-0067">ATP-binding</keyword>
<dbReference type="RefSeq" id="WP_133404454.1">
    <property type="nucleotide sequence ID" value="NZ_SMTK01000004.1"/>
</dbReference>
<proteinExistence type="inferred from homology"/>
<comment type="subcellular location">
    <subcellularLocation>
        <location evidence="1">Cell membrane</location>
        <topology evidence="1">Peripheral membrane protein</topology>
    </subcellularLocation>
</comment>
<dbReference type="Pfam" id="PF00005">
    <property type="entry name" value="ABC_tran"/>
    <property type="match status" value="1"/>
</dbReference>
<comment type="caution">
    <text evidence="8">The sequence shown here is derived from an EMBL/GenBank/DDBJ whole genome shotgun (WGS) entry which is preliminary data.</text>
</comment>
<dbReference type="GO" id="GO:0046677">
    <property type="term" value="P:response to antibiotic"/>
    <property type="evidence" value="ECO:0007669"/>
    <property type="project" value="UniProtKB-KW"/>
</dbReference>
<dbReference type="InterPro" id="IPR003593">
    <property type="entry name" value="AAA+_ATPase"/>
</dbReference>
<dbReference type="PROSITE" id="PS50893">
    <property type="entry name" value="ABC_TRANSPORTER_2"/>
    <property type="match status" value="1"/>
</dbReference>
<name>A0A4R5TUS7_9MICC</name>
<dbReference type="AlphaFoldDB" id="A0A4R5TUS7"/>
<evidence type="ECO:0000256" key="2">
    <source>
        <dbReference type="ARBA" id="ARBA00005417"/>
    </source>
</evidence>
<keyword evidence="3" id="KW-0813">Transport</keyword>
<keyword evidence="9" id="KW-1185">Reference proteome</keyword>
<dbReference type="Proteomes" id="UP000295411">
    <property type="component" value="Unassembled WGS sequence"/>
</dbReference>
<evidence type="ECO:0000256" key="3">
    <source>
        <dbReference type="ARBA" id="ARBA00022448"/>
    </source>
</evidence>
<dbReference type="GO" id="GO:0005524">
    <property type="term" value="F:ATP binding"/>
    <property type="evidence" value="ECO:0007669"/>
    <property type="project" value="UniProtKB-KW"/>
</dbReference>
<comment type="similarity">
    <text evidence="2">Belongs to the ABC transporter superfamily.</text>
</comment>
<dbReference type="SUPFAM" id="SSF52540">
    <property type="entry name" value="P-loop containing nucleoside triphosphate hydrolases"/>
    <property type="match status" value="1"/>
</dbReference>
<dbReference type="OrthoDB" id="9804819at2"/>
<dbReference type="EMBL" id="SMTK01000004">
    <property type="protein sequence ID" value="TDK24789.1"/>
    <property type="molecule type" value="Genomic_DNA"/>
</dbReference>
<dbReference type="InterPro" id="IPR027417">
    <property type="entry name" value="P-loop_NTPase"/>
</dbReference>
<dbReference type="Gene3D" id="3.40.50.300">
    <property type="entry name" value="P-loop containing nucleotide triphosphate hydrolases"/>
    <property type="match status" value="1"/>
</dbReference>
<gene>
    <name evidence="8" type="ORF">E2F48_13375</name>
</gene>
<evidence type="ECO:0000256" key="4">
    <source>
        <dbReference type="ARBA" id="ARBA00022741"/>
    </source>
</evidence>
<evidence type="ECO:0000259" key="7">
    <source>
        <dbReference type="PROSITE" id="PS50893"/>
    </source>
</evidence>